<proteinExistence type="predicted"/>
<dbReference type="AlphaFoldDB" id="A0A7C3UCU0"/>
<keyword evidence="5 7" id="KW-1133">Transmembrane helix</keyword>
<evidence type="ECO:0000256" key="6">
    <source>
        <dbReference type="ARBA" id="ARBA00023136"/>
    </source>
</evidence>
<dbReference type="PANTHER" id="PTHR43867:SF2">
    <property type="entry name" value="CELLULOSE SYNTHASE CATALYTIC SUBUNIT A [UDP-FORMING]"/>
    <property type="match status" value="1"/>
</dbReference>
<dbReference type="EMBL" id="DTPI01000033">
    <property type="protein sequence ID" value="HGE66929.1"/>
    <property type="molecule type" value="Genomic_DNA"/>
</dbReference>
<evidence type="ECO:0000256" key="4">
    <source>
        <dbReference type="ARBA" id="ARBA00022692"/>
    </source>
</evidence>
<dbReference type="PANTHER" id="PTHR43867">
    <property type="entry name" value="CELLULOSE SYNTHASE CATALYTIC SUBUNIT A [UDP-FORMING]"/>
    <property type="match status" value="1"/>
</dbReference>
<comment type="caution">
    <text evidence="9">The sequence shown here is derived from an EMBL/GenBank/DDBJ whole genome shotgun (WGS) entry which is preliminary data.</text>
</comment>
<dbReference type="GO" id="GO:0016758">
    <property type="term" value="F:hexosyltransferase activity"/>
    <property type="evidence" value="ECO:0007669"/>
    <property type="project" value="TreeGrafter"/>
</dbReference>
<reference evidence="9" key="1">
    <citation type="journal article" date="2020" name="mSystems">
        <title>Genome- and Community-Level Interaction Insights into Carbon Utilization and Element Cycling Functions of Hydrothermarchaeota in Hydrothermal Sediment.</title>
        <authorList>
            <person name="Zhou Z."/>
            <person name="Liu Y."/>
            <person name="Xu W."/>
            <person name="Pan J."/>
            <person name="Luo Z.H."/>
            <person name="Li M."/>
        </authorList>
    </citation>
    <scope>NUCLEOTIDE SEQUENCE [LARGE SCALE GENOMIC DNA]</scope>
    <source>
        <strain evidence="11">SpSt-10</strain>
        <strain evidence="10">SpSt-62</strain>
        <strain evidence="9">SpSt-97</strain>
    </source>
</reference>
<evidence type="ECO:0000313" key="10">
    <source>
        <dbReference type="EMBL" id="HGU59829.1"/>
    </source>
</evidence>
<dbReference type="InterPro" id="IPR001173">
    <property type="entry name" value="Glyco_trans_2-like"/>
</dbReference>
<keyword evidence="2" id="KW-0328">Glycosyltransferase</keyword>
<organism evidence="9">
    <name type="scientific">Geoglobus ahangari</name>
    <dbReference type="NCBI Taxonomy" id="113653"/>
    <lineage>
        <taxon>Archaea</taxon>
        <taxon>Methanobacteriati</taxon>
        <taxon>Methanobacteriota</taxon>
        <taxon>Archaeoglobi</taxon>
        <taxon>Archaeoglobales</taxon>
        <taxon>Archaeoglobaceae</taxon>
        <taxon>Geoglobus</taxon>
    </lineage>
</organism>
<accession>A0A7C3UCU0</accession>
<feature type="transmembrane region" description="Helical" evidence="7">
    <location>
        <begin position="241"/>
        <end position="267"/>
    </location>
</feature>
<name>A0A7C3UCU0_9EURY</name>
<dbReference type="InterPro" id="IPR050321">
    <property type="entry name" value="Glycosyltr_2/OpgH_subfam"/>
</dbReference>
<evidence type="ECO:0000256" key="7">
    <source>
        <dbReference type="SAM" id="Phobius"/>
    </source>
</evidence>
<evidence type="ECO:0000313" key="9">
    <source>
        <dbReference type="EMBL" id="HGE66929.1"/>
    </source>
</evidence>
<dbReference type="GO" id="GO:0005886">
    <property type="term" value="C:plasma membrane"/>
    <property type="evidence" value="ECO:0007669"/>
    <property type="project" value="TreeGrafter"/>
</dbReference>
<dbReference type="EMBL" id="DTAK01000049">
    <property type="protein sequence ID" value="HGU59829.1"/>
    <property type="molecule type" value="Genomic_DNA"/>
</dbReference>
<evidence type="ECO:0000256" key="1">
    <source>
        <dbReference type="ARBA" id="ARBA00004141"/>
    </source>
</evidence>
<sequence>MDRIAIIIPVSVNEPEEILRKSAEHLKQLGDFKILYVFDGSENDKRVQMLREMGCEVLARNTRRGKRAGAINDALAYLNTIPDFIAVFDVDSRPSKDFITNCVRCLKKDGKAYIASTKRSVSNPVNLVTKTVEFEYKLINFLLRISKFKQFNGLIGVLNGKILAREKLKEDAITEDADFATRMHTKGYRALLCEGVLEEQAPIYWKDFYNQRKRWYYGGLQLWRYLKDVLSCRDLSFKISWLSSLTLTYFPVLFLPLIIPSIIPLLIYKKRDAFKLYVGLIIYCIVLQIASLSAIAKFVKGDEIEWAAIKRS</sequence>
<comment type="subcellular location">
    <subcellularLocation>
        <location evidence="1">Membrane</location>
        <topology evidence="1">Multi-pass membrane protein</topology>
    </subcellularLocation>
</comment>
<dbReference type="Gene3D" id="3.90.550.10">
    <property type="entry name" value="Spore Coat Polysaccharide Biosynthesis Protein SpsA, Chain A"/>
    <property type="match status" value="1"/>
</dbReference>
<keyword evidence="6 7" id="KW-0472">Membrane</keyword>
<evidence type="ECO:0000259" key="8">
    <source>
        <dbReference type="Pfam" id="PF13632"/>
    </source>
</evidence>
<evidence type="ECO:0000313" key="11">
    <source>
        <dbReference type="EMBL" id="HHF47964.1"/>
    </source>
</evidence>
<feature type="domain" description="Glycosyltransferase 2-like" evidence="8">
    <location>
        <begin position="85"/>
        <end position="277"/>
    </location>
</feature>
<protein>
    <submittedName>
        <fullName evidence="9">Glycosyltransferase family 2 protein</fullName>
    </submittedName>
</protein>
<dbReference type="Pfam" id="PF13632">
    <property type="entry name" value="Glyco_trans_2_3"/>
    <property type="match status" value="1"/>
</dbReference>
<dbReference type="SUPFAM" id="SSF53448">
    <property type="entry name" value="Nucleotide-diphospho-sugar transferases"/>
    <property type="match status" value="1"/>
</dbReference>
<gene>
    <name evidence="11" type="ORF">ENL48_01820</name>
    <name evidence="10" type="ORF">ENT89_06750</name>
    <name evidence="9" type="ORF">ENX77_07455</name>
</gene>
<evidence type="ECO:0000256" key="3">
    <source>
        <dbReference type="ARBA" id="ARBA00022679"/>
    </source>
</evidence>
<evidence type="ECO:0000256" key="5">
    <source>
        <dbReference type="ARBA" id="ARBA00022989"/>
    </source>
</evidence>
<feature type="transmembrane region" description="Helical" evidence="7">
    <location>
        <begin position="274"/>
        <end position="296"/>
    </location>
</feature>
<keyword evidence="3 9" id="KW-0808">Transferase</keyword>
<evidence type="ECO:0000256" key="2">
    <source>
        <dbReference type="ARBA" id="ARBA00022676"/>
    </source>
</evidence>
<dbReference type="InterPro" id="IPR029044">
    <property type="entry name" value="Nucleotide-diphossugar_trans"/>
</dbReference>
<dbReference type="EMBL" id="DRUC01000034">
    <property type="protein sequence ID" value="HHF47964.1"/>
    <property type="molecule type" value="Genomic_DNA"/>
</dbReference>
<keyword evidence="4 7" id="KW-0812">Transmembrane</keyword>